<gene>
    <name evidence="1" type="ORF">BLL52_0477</name>
</gene>
<reference evidence="1 2" key="1">
    <citation type="submission" date="2017-01" db="EMBL/GenBank/DDBJ databases">
        <title>Genome sequence of Rhodoferax antarcticus ANT.BR, a psychrophilic purple nonsulfur bacterium from an Antarctic microbial mat.</title>
        <authorList>
            <person name="Baker J."/>
            <person name="Riester C."/>
            <person name="Skinner B."/>
            <person name="Newell A."/>
            <person name="Swingley W."/>
            <person name="Madigan M."/>
            <person name="Jung D."/>
            <person name="Asao M."/>
            <person name="Chen M."/>
            <person name="Loughlin P."/>
            <person name="Pan H."/>
            <person name="Lin S."/>
            <person name="Li N."/>
            <person name="Shaw J."/>
            <person name="Prado M."/>
            <person name="Sherman C."/>
            <person name="Li X."/>
            <person name="Tang J."/>
            <person name="Blankenship R."/>
            <person name="Zhao T."/>
            <person name="Touchman J."/>
            <person name="Sattley M."/>
        </authorList>
    </citation>
    <scope>NUCLEOTIDE SEQUENCE [LARGE SCALE GENOMIC DNA]</scope>
    <source>
        <strain evidence="1 2">ANT.BR</strain>
    </source>
</reference>
<dbReference type="AlphaFoldDB" id="A0A1Q8YJT6"/>
<dbReference type="EMBL" id="MSYM01000005">
    <property type="protein sequence ID" value="OLP08189.1"/>
    <property type="molecule type" value="Genomic_DNA"/>
</dbReference>
<name>A0A1Q8YJT6_9BURK</name>
<dbReference type="Proteomes" id="UP000185911">
    <property type="component" value="Unassembled WGS sequence"/>
</dbReference>
<accession>A0A1Q8YJT6</accession>
<keyword evidence="2" id="KW-1185">Reference proteome</keyword>
<organism evidence="1 2">
    <name type="scientific">Rhodoferax antarcticus ANT.BR</name>
    <dbReference type="NCBI Taxonomy" id="1111071"/>
    <lineage>
        <taxon>Bacteria</taxon>
        <taxon>Pseudomonadati</taxon>
        <taxon>Pseudomonadota</taxon>
        <taxon>Betaproteobacteria</taxon>
        <taxon>Burkholderiales</taxon>
        <taxon>Comamonadaceae</taxon>
        <taxon>Rhodoferax</taxon>
    </lineage>
</organism>
<evidence type="ECO:0000313" key="1">
    <source>
        <dbReference type="EMBL" id="OLP08189.1"/>
    </source>
</evidence>
<sequence>MVQNSVLSVIFTNRCLMQKQISVVFDKGVELSFHVPDGVPLAHDAARAWLDQQFTELDCEPLRASGKVLTADKVLVVTQAAGPRLFEDANWVSGYVAAVSAALGKPMIRVDVPSMAITY</sequence>
<proteinExistence type="predicted"/>
<evidence type="ECO:0000313" key="2">
    <source>
        <dbReference type="Proteomes" id="UP000185911"/>
    </source>
</evidence>
<protein>
    <submittedName>
        <fullName evidence="1">Uncharacterized protein</fullName>
    </submittedName>
</protein>
<comment type="caution">
    <text evidence="1">The sequence shown here is derived from an EMBL/GenBank/DDBJ whole genome shotgun (WGS) entry which is preliminary data.</text>
</comment>
<dbReference type="STRING" id="81479.RA876_16430"/>